<dbReference type="AlphaFoldDB" id="A0A0P1AN63"/>
<name>A0A0P1AN63_PLAHL</name>
<evidence type="ECO:0000313" key="1">
    <source>
        <dbReference type="EMBL" id="CEG42136.1"/>
    </source>
</evidence>
<evidence type="ECO:0000313" key="2">
    <source>
        <dbReference type="Proteomes" id="UP000054928"/>
    </source>
</evidence>
<sequence>MDTVYFKRKSYGRVPVIAKYAVMKVHHFNSKVRKVQWSSVQRCMRVSGNHVQQLSNVFIPCAAKEIQAPSNVVTISTTSLDGSSHHGTTCLCMLISH</sequence>
<proteinExistence type="predicted"/>
<organism evidence="1 2">
    <name type="scientific">Plasmopara halstedii</name>
    <name type="common">Downy mildew of sunflower</name>
    <dbReference type="NCBI Taxonomy" id="4781"/>
    <lineage>
        <taxon>Eukaryota</taxon>
        <taxon>Sar</taxon>
        <taxon>Stramenopiles</taxon>
        <taxon>Oomycota</taxon>
        <taxon>Peronosporomycetes</taxon>
        <taxon>Peronosporales</taxon>
        <taxon>Peronosporaceae</taxon>
        <taxon>Plasmopara</taxon>
    </lineage>
</organism>
<dbReference type="RefSeq" id="XP_024578505.1">
    <property type="nucleotide sequence ID" value="XM_024727983.1"/>
</dbReference>
<protein>
    <submittedName>
        <fullName evidence="1">Uncharacterized protein</fullName>
    </submittedName>
</protein>
<dbReference type="GeneID" id="36409649"/>
<keyword evidence="2" id="KW-1185">Reference proteome</keyword>
<dbReference type="Proteomes" id="UP000054928">
    <property type="component" value="Unassembled WGS sequence"/>
</dbReference>
<reference evidence="2" key="1">
    <citation type="submission" date="2014-09" db="EMBL/GenBank/DDBJ databases">
        <authorList>
            <person name="Sharma Rahul"/>
            <person name="Thines Marco"/>
        </authorList>
    </citation>
    <scope>NUCLEOTIDE SEQUENCE [LARGE SCALE GENOMIC DNA]</scope>
</reference>
<dbReference type="EMBL" id="CCYD01000610">
    <property type="protein sequence ID" value="CEG42136.1"/>
    <property type="molecule type" value="Genomic_DNA"/>
</dbReference>
<accession>A0A0P1AN63</accession>